<comment type="caution">
    <text evidence="1">The sequence shown here is derived from an EMBL/GenBank/DDBJ whole genome shotgun (WGS) entry which is preliminary data.</text>
</comment>
<sequence length="313" mass="31668">MASGGDGELPSREEAAAVATTAVMEADSSSAVTPIQEGVVGEGLAAVGGTGEGPEAIVSASGGVAVVGDAGDNKAARGEDSGLATSSKDMSGSGRDGTGSGDGVTGTPHTPTIEELLAAAKRASGEQREGAGDEAMTAGRVIAMPILRATAAEPKVGDSGIGASRAVPFAEGDFLDSTRPWDILDALGLDARITEVLRGARMTKDQASALLLGALLSGTGATSADMGSPETDAMGGEELEEEVVVDERVTAAAEAKAYLARVRPGFVPKTYAPQLHFFEPTGMTGYVPARTDYSEDLLLRDRDTHISSGWTTV</sequence>
<dbReference type="EMBL" id="CM046393">
    <property type="protein sequence ID" value="KAI8550636.1"/>
    <property type="molecule type" value="Genomic_DNA"/>
</dbReference>
<gene>
    <name evidence="1" type="ORF">RHMOL_Rhmol06G0122400</name>
</gene>
<reference evidence="1" key="1">
    <citation type="submission" date="2022-02" db="EMBL/GenBank/DDBJ databases">
        <title>Plant Genome Project.</title>
        <authorList>
            <person name="Zhang R.-G."/>
        </authorList>
    </citation>
    <scope>NUCLEOTIDE SEQUENCE</scope>
    <source>
        <strain evidence="1">AT1</strain>
    </source>
</reference>
<evidence type="ECO:0000313" key="2">
    <source>
        <dbReference type="Proteomes" id="UP001062846"/>
    </source>
</evidence>
<protein>
    <submittedName>
        <fullName evidence="1">Uncharacterized protein</fullName>
    </submittedName>
</protein>
<keyword evidence="2" id="KW-1185">Reference proteome</keyword>
<evidence type="ECO:0000313" key="1">
    <source>
        <dbReference type="EMBL" id="KAI8550636.1"/>
    </source>
</evidence>
<accession>A0ACC0NCB1</accession>
<proteinExistence type="predicted"/>
<dbReference type="Proteomes" id="UP001062846">
    <property type="component" value="Chromosome 6"/>
</dbReference>
<organism evidence="1 2">
    <name type="scientific">Rhododendron molle</name>
    <name type="common">Chinese azalea</name>
    <name type="synonym">Azalea mollis</name>
    <dbReference type="NCBI Taxonomy" id="49168"/>
    <lineage>
        <taxon>Eukaryota</taxon>
        <taxon>Viridiplantae</taxon>
        <taxon>Streptophyta</taxon>
        <taxon>Embryophyta</taxon>
        <taxon>Tracheophyta</taxon>
        <taxon>Spermatophyta</taxon>
        <taxon>Magnoliopsida</taxon>
        <taxon>eudicotyledons</taxon>
        <taxon>Gunneridae</taxon>
        <taxon>Pentapetalae</taxon>
        <taxon>asterids</taxon>
        <taxon>Ericales</taxon>
        <taxon>Ericaceae</taxon>
        <taxon>Ericoideae</taxon>
        <taxon>Rhodoreae</taxon>
        <taxon>Rhododendron</taxon>
    </lineage>
</organism>
<name>A0ACC0NCB1_RHOML</name>